<dbReference type="Pfam" id="PF03446">
    <property type="entry name" value="NAD_binding_2"/>
    <property type="match status" value="1"/>
</dbReference>
<dbReference type="InterPro" id="IPR036291">
    <property type="entry name" value="NAD(P)-bd_dom_sf"/>
</dbReference>
<organism evidence="9 10">
    <name type="scientific">Oricola thermophila</name>
    <dbReference type="NCBI Taxonomy" id="2742145"/>
    <lineage>
        <taxon>Bacteria</taxon>
        <taxon>Pseudomonadati</taxon>
        <taxon>Pseudomonadota</taxon>
        <taxon>Alphaproteobacteria</taxon>
        <taxon>Hyphomicrobiales</taxon>
        <taxon>Ahrensiaceae</taxon>
        <taxon>Oricola</taxon>
    </lineage>
</organism>
<evidence type="ECO:0000256" key="1">
    <source>
        <dbReference type="ARBA" id="ARBA00009080"/>
    </source>
</evidence>
<gene>
    <name evidence="9" type="primary">mmsB</name>
    <name evidence="9" type="ORF">HTY61_00175</name>
</gene>
<dbReference type="GO" id="GO:0008442">
    <property type="term" value="F:3-hydroxyisobutyrate dehydrogenase activity"/>
    <property type="evidence" value="ECO:0007669"/>
    <property type="project" value="UniProtKB-EC"/>
</dbReference>
<evidence type="ECO:0000256" key="2">
    <source>
        <dbReference type="ARBA" id="ARBA00022456"/>
    </source>
</evidence>
<dbReference type="Proteomes" id="UP000509367">
    <property type="component" value="Chromosome"/>
</dbReference>
<keyword evidence="3 6" id="KW-0560">Oxidoreductase</keyword>
<evidence type="ECO:0000313" key="9">
    <source>
        <dbReference type="EMBL" id="QKV16991.1"/>
    </source>
</evidence>
<dbReference type="FunFam" id="1.10.1040.10:FF:000006">
    <property type="entry name" value="3-hydroxyisobutyrate dehydrogenase"/>
    <property type="match status" value="1"/>
</dbReference>
<dbReference type="InterPro" id="IPR002204">
    <property type="entry name" value="3-OH-isobutyrate_DH-rel_CS"/>
</dbReference>
<comment type="catalytic activity">
    <reaction evidence="6">
        <text>3-hydroxy-2-methylpropanoate + NAD(+) = 2-methyl-3-oxopropanoate + NADH + H(+)</text>
        <dbReference type="Rhea" id="RHEA:17681"/>
        <dbReference type="ChEBI" id="CHEBI:11805"/>
        <dbReference type="ChEBI" id="CHEBI:15378"/>
        <dbReference type="ChEBI" id="CHEBI:57540"/>
        <dbReference type="ChEBI" id="CHEBI:57700"/>
        <dbReference type="ChEBI" id="CHEBI:57945"/>
        <dbReference type="EC" id="1.1.1.31"/>
    </reaction>
</comment>
<name>A0A6N1V7S3_9HYPH</name>
<dbReference type="EC" id="1.1.1.31" evidence="6"/>
<dbReference type="NCBIfam" id="TIGR01692">
    <property type="entry name" value="HIBADH"/>
    <property type="match status" value="1"/>
</dbReference>
<evidence type="ECO:0000256" key="6">
    <source>
        <dbReference type="RuleBase" id="RU910714"/>
    </source>
</evidence>
<dbReference type="AlphaFoldDB" id="A0A6N1V7S3"/>
<evidence type="ECO:0000256" key="5">
    <source>
        <dbReference type="PIRSR" id="PIRSR000103-1"/>
    </source>
</evidence>
<dbReference type="GO" id="GO:0050661">
    <property type="term" value="F:NADP binding"/>
    <property type="evidence" value="ECO:0007669"/>
    <property type="project" value="InterPro"/>
</dbReference>
<evidence type="ECO:0000313" key="10">
    <source>
        <dbReference type="Proteomes" id="UP000509367"/>
    </source>
</evidence>
<evidence type="ECO:0000256" key="4">
    <source>
        <dbReference type="ARBA" id="ARBA00023027"/>
    </source>
</evidence>
<comment type="similarity">
    <text evidence="1 6">Belongs to the HIBADH-related family.</text>
</comment>
<dbReference type="KEGG" id="orm:HTY61_00175"/>
<dbReference type="EMBL" id="CP054836">
    <property type="protein sequence ID" value="QKV16991.1"/>
    <property type="molecule type" value="Genomic_DNA"/>
</dbReference>
<dbReference type="PIRSF" id="PIRSF000103">
    <property type="entry name" value="HIBADH"/>
    <property type="match status" value="1"/>
</dbReference>
<dbReference type="UniPathway" id="UPA00362"/>
<feature type="domain" description="3-hydroxyisobutyrate dehydrogenase-like NAD-binding" evidence="8">
    <location>
        <begin position="162"/>
        <end position="288"/>
    </location>
</feature>
<dbReference type="SUPFAM" id="SSF48179">
    <property type="entry name" value="6-phosphogluconate dehydrogenase C-terminal domain-like"/>
    <property type="match status" value="1"/>
</dbReference>
<comment type="pathway">
    <text evidence="6">Amino-acid degradation; L-valine degradation.</text>
</comment>
<dbReference type="Pfam" id="PF14833">
    <property type="entry name" value="NAD_binding_11"/>
    <property type="match status" value="1"/>
</dbReference>
<dbReference type="PROSITE" id="PS00895">
    <property type="entry name" value="3_HYDROXYISOBUT_DH"/>
    <property type="match status" value="1"/>
</dbReference>
<dbReference type="InterPro" id="IPR013328">
    <property type="entry name" value="6PGD_dom2"/>
</dbReference>
<proteinExistence type="inferred from homology"/>
<feature type="domain" description="6-phosphogluconate dehydrogenase NADP-binding" evidence="7">
    <location>
        <begin position="3"/>
        <end position="159"/>
    </location>
</feature>
<keyword evidence="4 6" id="KW-0520">NAD</keyword>
<feature type="active site" evidence="5">
    <location>
        <position position="168"/>
    </location>
</feature>
<accession>A0A6N1V7S3</accession>
<dbReference type="PANTHER" id="PTHR22981:SF7">
    <property type="entry name" value="3-HYDROXYISOBUTYRATE DEHYDROGENASE, MITOCHONDRIAL"/>
    <property type="match status" value="1"/>
</dbReference>
<keyword evidence="2 6" id="KW-0101">Branched-chain amino acid catabolism</keyword>
<dbReference type="PANTHER" id="PTHR22981">
    <property type="entry name" value="3-HYDROXYISOBUTYRATE DEHYDROGENASE-RELATED"/>
    <property type="match status" value="1"/>
</dbReference>
<evidence type="ECO:0000259" key="8">
    <source>
        <dbReference type="Pfam" id="PF14833"/>
    </source>
</evidence>
<evidence type="ECO:0000259" key="7">
    <source>
        <dbReference type="Pfam" id="PF03446"/>
    </source>
</evidence>
<dbReference type="InterPro" id="IPR029154">
    <property type="entry name" value="HIBADH-like_NADP-bd"/>
</dbReference>
<dbReference type="Gene3D" id="1.10.1040.10">
    <property type="entry name" value="N-(1-d-carboxylethyl)-l-norvaline Dehydrogenase, domain 2"/>
    <property type="match status" value="1"/>
</dbReference>
<dbReference type="InterPro" id="IPR006115">
    <property type="entry name" value="6PGDH_NADP-bd"/>
</dbReference>
<evidence type="ECO:0000256" key="3">
    <source>
        <dbReference type="ARBA" id="ARBA00023002"/>
    </source>
</evidence>
<dbReference type="SUPFAM" id="SSF51735">
    <property type="entry name" value="NAD(P)-binding Rossmann-fold domains"/>
    <property type="match status" value="1"/>
</dbReference>
<sequence length="296" mass="29330">MAKIGFIGLGNMGAPMALNLKKAGHDVSGFDAVEAARKTAAGQGISIAGSNAEAATGADIVILMLPNGEISRAVAAEVVPSMDEGSLLIDCSTIDVASARAVHDLAGKAGILCLDAPVSGGVGGAAAGTLTFMVGGSAEAFEKGSPLFEVMGQKAVHCGDGGAGQSAKICNNMLLGISMIGACEAFSLAEKLGLSQQALFDVVSTSSGSCWSVNAYCPVPGVGPQSPADNGYKPGFAAALMLKDLLLSQQAAGESGASTPLGQHASQLYQAMVDAGNGGTDFSGMIEFLKSGAVKG</sequence>
<dbReference type="InterPro" id="IPR011548">
    <property type="entry name" value="HIBADH"/>
</dbReference>
<dbReference type="InterPro" id="IPR008927">
    <property type="entry name" value="6-PGluconate_DH-like_C_sf"/>
</dbReference>
<reference evidence="9 10" key="1">
    <citation type="submission" date="2020-06" db="EMBL/GenBank/DDBJ databases">
        <title>Oricola thermophila sp. nov. isolated from a tidal sediments.</title>
        <authorList>
            <person name="Kwon K.K."/>
            <person name="Yang S.-H."/>
            <person name="Park M.-J."/>
        </authorList>
    </citation>
    <scope>NUCLEOTIDE SEQUENCE [LARGE SCALE GENOMIC DNA]</scope>
    <source>
        <strain evidence="9 10">MEBiC13590</strain>
    </source>
</reference>
<dbReference type="GO" id="GO:0051287">
    <property type="term" value="F:NAD binding"/>
    <property type="evidence" value="ECO:0007669"/>
    <property type="project" value="InterPro"/>
</dbReference>
<keyword evidence="10" id="KW-1185">Reference proteome</keyword>
<protein>
    <recommendedName>
        <fullName evidence="6">3-hydroxyisobutyrate dehydrogenase</fullName>
        <shortName evidence="6">HIBADH</shortName>
        <ecNumber evidence="6">1.1.1.31</ecNumber>
    </recommendedName>
</protein>
<dbReference type="Gene3D" id="3.40.50.720">
    <property type="entry name" value="NAD(P)-binding Rossmann-like Domain"/>
    <property type="match status" value="1"/>
</dbReference>
<dbReference type="GO" id="GO:0006574">
    <property type="term" value="P:L-valine catabolic process"/>
    <property type="evidence" value="ECO:0007669"/>
    <property type="project" value="UniProtKB-UniPathway"/>
</dbReference>
<dbReference type="InterPro" id="IPR015815">
    <property type="entry name" value="HIBADH-related"/>
</dbReference>